<keyword evidence="1" id="KW-0812">Transmembrane</keyword>
<proteinExistence type="predicted"/>
<organism evidence="3 4">
    <name type="scientific">Pedobacter steynii</name>
    <dbReference type="NCBI Taxonomy" id="430522"/>
    <lineage>
        <taxon>Bacteria</taxon>
        <taxon>Pseudomonadati</taxon>
        <taxon>Bacteroidota</taxon>
        <taxon>Sphingobacteriia</taxon>
        <taxon>Sphingobacteriales</taxon>
        <taxon>Sphingobacteriaceae</taxon>
        <taxon>Pedobacter</taxon>
    </lineage>
</organism>
<dbReference type="STRING" id="430522.BFS30_03300"/>
<evidence type="ECO:0000313" key="4">
    <source>
        <dbReference type="Proteomes" id="UP000183200"/>
    </source>
</evidence>
<dbReference type="EMBL" id="FNGY01000003">
    <property type="protein sequence ID" value="SDM36790.1"/>
    <property type="molecule type" value="Genomic_DNA"/>
</dbReference>
<keyword evidence="2" id="KW-0732">Signal</keyword>
<keyword evidence="4" id="KW-1185">Reference proteome</keyword>
<accession>A0A1G9SNB6</accession>
<feature type="transmembrane region" description="Helical" evidence="1">
    <location>
        <begin position="125"/>
        <end position="158"/>
    </location>
</feature>
<dbReference type="Proteomes" id="UP000183200">
    <property type="component" value="Unassembled WGS sequence"/>
</dbReference>
<keyword evidence="1" id="KW-1133">Transmembrane helix</keyword>
<feature type="signal peptide" evidence="2">
    <location>
        <begin position="1"/>
        <end position="24"/>
    </location>
</feature>
<evidence type="ECO:0000256" key="1">
    <source>
        <dbReference type="SAM" id="Phobius"/>
    </source>
</evidence>
<protein>
    <submittedName>
        <fullName evidence="3">Uncharacterized protein</fullName>
    </submittedName>
</protein>
<feature type="chain" id="PRO_5010339710" evidence="2">
    <location>
        <begin position="25"/>
        <end position="181"/>
    </location>
</feature>
<evidence type="ECO:0000256" key="2">
    <source>
        <dbReference type="SAM" id="SignalP"/>
    </source>
</evidence>
<dbReference type="AlphaFoldDB" id="A0A1G9SNB6"/>
<keyword evidence="1" id="KW-0472">Membrane</keyword>
<gene>
    <name evidence="3" type="ORF">SAMN05421820_103653</name>
</gene>
<name>A0A1G9SNB6_9SPHI</name>
<sequence length="181" mass="20607">MICSLMKRISLLFFLFLAYASAFAQNADINNFIVKESLLKNSKLAIIAADSLDHPIEKINGVYTFTVSGFTQSITFNDGVAVLPLQLERSAFVYLKHQNDTGTHSKLLYVYKKDGTLNPYTINSMWLILFPVILVFLAFAFRKFIIIAVILLLVFFYFNHSNGLNVSTFFETVFDGLKKMF</sequence>
<evidence type="ECO:0000313" key="3">
    <source>
        <dbReference type="EMBL" id="SDM36790.1"/>
    </source>
</evidence>
<reference evidence="4" key="1">
    <citation type="submission" date="2016-10" db="EMBL/GenBank/DDBJ databases">
        <authorList>
            <person name="Varghese N."/>
            <person name="Submissions S."/>
        </authorList>
    </citation>
    <scope>NUCLEOTIDE SEQUENCE [LARGE SCALE GENOMIC DNA]</scope>
    <source>
        <strain evidence="4">DSM 19110</strain>
    </source>
</reference>